<sequence>MSRDRREEEVRRMLDAGLGPLPADLADRAVERGGRRLRRQRQLRMVCWTLVLAAAVSFAVWAALVEPWQVPPTETTPDIYGW</sequence>
<reference evidence="2 3" key="1">
    <citation type="journal article" date="2016" name="Front. Microbiol.">
        <title>Comparative Genomics Analysis of Streptomyces Species Reveals Their Adaptation to the Marine Environment and Their Diversity at the Genomic Level.</title>
        <authorList>
            <person name="Tian X."/>
            <person name="Zhang Z."/>
            <person name="Yang T."/>
            <person name="Chen M."/>
            <person name="Li J."/>
            <person name="Chen F."/>
            <person name="Yang J."/>
            <person name="Li W."/>
            <person name="Zhang B."/>
            <person name="Zhang Z."/>
            <person name="Wu J."/>
            <person name="Zhang C."/>
            <person name="Long L."/>
            <person name="Xiao J."/>
        </authorList>
    </citation>
    <scope>NUCLEOTIDE SEQUENCE [LARGE SCALE GENOMIC DNA]</scope>
    <source>
        <strain evidence="2 3">SCSIO 02100</strain>
    </source>
</reference>
<dbReference type="Proteomes" id="UP000176101">
    <property type="component" value="Unassembled WGS sequence"/>
</dbReference>
<keyword evidence="3" id="KW-1185">Reference proteome</keyword>
<evidence type="ECO:0008006" key="4">
    <source>
        <dbReference type="Google" id="ProtNLM"/>
    </source>
</evidence>
<evidence type="ECO:0000313" key="3">
    <source>
        <dbReference type="Proteomes" id="UP000176101"/>
    </source>
</evidence>
<evidence type="ECO:0000313" key="2">
    <source>
        <dbReference type="EMBL" id="OEV03686.1"/>
    </source>
</evidence>
<dbReference type="OrthoDB" id="4322904at2"/>
<evidence type="ECO:0000256" key="1">
    <source>
        <dbReference type="SAM" id="Phobius"/>
    </source>
</evidence>
<dbReference type="AlphaFoldDB" id="A0A1E7KII1"/>
<accession>A0A1E7KII1</accession>
<keyword evidence="1" id="KW-1133">Transmembrane helix</keyword>
<proteinExistence type="predicted"/>
<gene>
    <name evidence="2" type="ORF">AN216_10565</name>
</gene>
<dbReference type="EMBL" id="LJGU01000116">
    <property type="protein sequence ID" value="OEV03686.1"/>
    <property type="molecule type" value="Genomic_DNA"/>
</dbReference>
<dbReference type="RefSeq" id="WP_070196383.1">
    <property type="nucleotide sequence ID" value="NZ_LJGU01000116.1"/>
</dbReference>
<comment type="caution">
    <text evidence="2">The sequence shown here is derived from an EMBL/GenBank/DDBJ whole genome shotgun (WGS) entry which is preliminary data.</text>
</comment>
<feature type="transmembrane region" description="Helical" evidence="1">
    <location>
        <begin position="45"/>
        <end position="64"/>
    </location>
</feature>
<protein>
    <recommendedName>
        <fullName evidence="4">DUF3040 domain-containing protein</fullName>
    </recommendedName>
</protein>
<name>A0A1E7KII1_9ACTN</name>
<keyword evidence="1" id="KW-0812">Transmembrane</keyword>
<organism evidence="2 3">
    <name type="scientific">Streptomyces oceani</name>
    <dbReference type="NCBI Taxonomy" id="1075402"/>
    <lineage>
        <taxon>Bacteria</taxon>
        <taxon>Bacillati</taxon>
        <taxon>Actinomycetota</taxon>
        <taxon>Actinomycetes</taxon>
        <taxon>Kitasatosporales</taxon>
        <taxon>Streptomycetaceae</taxon>
        <taxon>Streptomyces</taxon>
    </lineage>
</organism>
<keyword evidence="1" id="KW-0472">Membrane</keyword>
<dbReference type="STRING" id="1075402.AN216_10565"/>